<comment type="caution">
    <text evidence="1">The sequence shown here is derived from an EMBL/GenBank/DDBJ whole genome shotgun (WGS) entry which is preliminary data.</text>
</comment>
<reference evidence="1 2" key="1">
    <citation type="submission" date="2017-08" db="EMBL/GenBank/DDBJ databases">
        <title>Draft genome sequences of 64 type strains of genus Staph aureus.</title>
        <authorList>
            <person name="Cole K."/>
            <person name="Golubchik T."/>
            <person name="Russell J."/>
            <person name="Foster D."/>
            <person name="Llewelyn M."/>
            <person name="Wilson D."/>
            <person name="Crook D."/>
            <person name="Paul J."/>
        </authorList>
    </citation>
    <scope>NUCLEOTIDE SEQUENCE [LARGE SCALE GENOMIC DNA]</scope>
    <source>
        <strain evidence="1 2">NCTC 12101</strain>
    </source>
</reference>
<dbReference type="EMBL" id="PPQW01000030">
    <property type="protein sequence ID" value="PNZ67397.1"/>
    <property type="molecule type" value="Genomic_DNA"/>
</dbReference>
<proteinExistence type="predicted"/>
<evidence type="ECO:0000313" key="1">
    <source>
        <dbReference type="EMBL" id="PNZ67397.1"/>
    </source>
</evidence>
<evidence type="ECO:0000313" key="2">
    <source>
        <dbReference type="Proteomes" id="UP000242470"/>
    </source>
</evidence>
<dbReference type="Gene3D" id="3.40.50.11820">
    <property type="match status" value="1"/>
</dbReference>
<dbReference type="RefSeq" id="WP_059108009.1">
    <property type="nucleotide sequence ID" value="NZ_AP024589.1"/>
</dbReference>
<dbReference type="GO" id="GO:0016020">
    <property type="term" value="C:membrane"/>
    <property type="evidence" value="ECO:0007669"/>
    <property type="project" value="InterPro"/>
</dbReference>
<protein>
    <submittedName>
        <fullName evidence="1">CDP-glycerol--glycerophosphate glycerophosphotransferase</fullName>
    </submittedName>
</protein>
<dbReference type="GeneID" id="64982952"/>
<sequence length="672" mass="79774">MRILQLLFHNQNRNITQFLRFEQQDLFDHTIVYNPADSKPNLEVDFTEYDYIFYNNVDFAFEATAVVEAIRQMEAQQVDIAKLTLKNIDAITLYDFTTSDVRELFSSIIIKANAYPEQSLIAKYYLAQLESSHKLYIESNYIGRDLRNLWYKEDILYGFNDLIDHVPATTFAHCFIDDSAMIQYVERIFNHKSFEKDISQALQQRTFDSIRKLIAVCPSFKEEETSEMYLFYRLLEQHFDEEALNALVLYRSESYWRKQVEHIEANYDVDHIDIRQSAAWKKTQKFRNVRGQVKKWARKVEKAGLKILASQIKRDLKKPIWLISERTNTASDNSYFFFEYLRKHQNEVAAYYLIDKSATKAIEKLLPLGHVVYLKSFKHKLMMLLADQYITSFTIEETMMPYHGKLYRELYQQELAEKQIISIQHGMIIHNIAPYLSKKDYLVDYITANSQYERQIICETLGYKPEEVLITGMVRHDNLLKHRQFNDEILFMPTWQRGLQNLTVAQFLETEYYQKIKELVTDKRLVDYLEAHQLKLNILMHPQFEKYARYLTSEHPLIQYLTTEQVDIPSMVASCKCLITDFSSVAVDFLFQQKNVIFYQYNKYASHHVASKTIQYRDIGQVVSDLDQFFEALQTISEHDFKLIEPYQASYDKLFEVKSQTRKTLFETLKQL</sequence>
<dbReference type="SUPFAM" id="SSF53756">
    <property type="entry name" value="UDP-Glycosyltransferase/glycogen phosphorylase"/>
    <property type="match status" value="1"/>
</dbReference>
<dbReference type="GO" id="GO:0047355">
    <property type="term" value="F:CDP-glycerol glycerophosphotransferase activity"/>
    <property type="evidence" value="ECO:0007669"/>
    <property type="project" value="InterPro"/>
</dbReference>
<gene>
    <name evidence="1" type="ORF">CD158_06125</name>
</gene>
<dbReference type="AlphaFoldDB" id="A0AAP8PNU5"/>
<name>A0AAP8PNU5_9STAP</name>
<dbReference type="InterPro" id="IPR043149">
    <property type="entry name" value="TagF_N"/>
</dbReference>
<organism evidence="1 2">
    <name type="scientific">Staphylococcus auricularis</name>
    <dbReference type="NCBI Taxonomy" id="29379"/>
    <lineage>
        <taxon>Bacteria</taxon>
        <taxon>Bacillati</taxon>
        <taxon>Bacillota</taxon>
        <taxon>Bacilli</taxon>
        <taxon>Bacillales</taxon>
        <taxon>Staphylococcaceae</taxon>
        <taxon>Staphylococcus</taxon>
    </lineage>
</organism>
<dbReference type="Pfam" id="PF04464">
    <property type="entry name" value="Glyphos_transf"/>
    <property type="match status" value="1"/>
</dbReference>
<dbReference type="InterPro" id="IPR007554">
    <property type="entry name" value="Glycerophosphate_synth"/>
</dbReference>
<dbReference type="Proteomes" id="UP000242470">
    <property type="component" value="Unassembled WGS sequence"/>
</dbReference>
<accession>A0AAP8PNU5</accession>